<reference evidence="1 2" key="1">
    <citation type="submission" date="2013-08" db="EMBL/GenBank/DDBJ databases">
        <authorList>
            <person name="Weinstock G."/>
            <person name="Sodergren E."/>
            <person name="Wylie T."/>
            <person name="Fulton L."/>
            <person name="Fulton R."/>
            <person name="Fronick C."/>
            <person name="O'Laughlin M."/>
            <person name="Godfrey J."/>
            <person name="Miner T."/>
            <person name="Herter B."/>
            <person name="Appelbaum E."/>
            <person name="Cordes M."/>
            <person name="Lek S."/>
            <person name="Wollam A."/>
            <person name="Pepin K.H."/>
            <person name="Palsikar V.B."/>
            <person name="Mitreva M."/>
            <person name="Wilson R.K."/>
        </authorList>
    </citation>
    <scope>NUCLEOTIDE SEQUENCE [LARGE SCALE GENOMIC DNA]</scope>
    <source>
        <strain evidence="1 2">ATCC 12856</strain>
    </source>
</reference>
<organism evidence="1 2">
    <name type="scientific">Aneurinibacillus aneurinilyticus ATCC 12856</name>
    <dbReference type="NCBI Taxonomy" id="649747"/>
    <lineage>
        <taxon>Bacteria</taxon>
        <taxon>Bacillati</taxon>
        <taxon>Bacillota</taxon>
        <taxon>Bacilli</taxon>
        <taxon>Bacillales</taxon>
        <taxon>Paenibacillaceae</taxon>
        <taxon>Aneurinibacillus group</taxon>
        <taxon>Aneurinibacillus</taxon>
    </lineage>
</organism>
<comment type="caution">
    <text evidence="1">The sequence shown here is derived from an EMBL/GenBank/DDBJ whole genome shotgun (WGS) entry which is preliminary data.</text>
</comment>
<accession>U1Y3U1</accession>
<dbReference type="AlphaFoldDB" id="U1Y3U1"/>
<dbReference type="EMBL" id="AWSJ01000312">
    <property type="protein sequence ID" value="ERI06827.1"/>
    <property type="molecule type" value="Genomic_DNA"/>
</dbReference>
<dbReference type="STRING" id="649747.HMPREF0083_05092"/>
<dbReference type="HOGENOM" id="CLU_216565_0_0_9"/>
<keyword evidence="2" id="KW-1185">Reference proteome</keyword>
<evidence type="ECO:0000313" key="2">
    <source>
        <dbReference type="Proteomes" id="UP000016511"/>
    </source>
</evidence>
<evidence type="ECO:0000313" key="1">
    <source>
        <dbReference type="EMBL" id="ERI06827.1"/>
    </source>
</evidence>
<dbReference type="Proteomes" id="UP000016511">
    <property type="component" value="Unassembled WGS sequence"/>
</dbReference>
<sequence length="49" mass="5467">MFPRIAVIYVAFIIDEELSYVDVPATLKAGAELLGFSHLYTSGLIHRQT</sequence>
<gene>
    <name evidence="1" type="ORF">HMPREF0083_05092</name>
</gene>
<feature type="non-terminal residue" evidence="1">
    <location>
        <position position="49"/>
    </location>
</feature>
<proteinExistence type="predicted"/>
<protein>
    <submittedName>
        <fullName evidence="1">Uncharacterized protein</fullName>
    </submittedName>
</protein>
<name>U1Y3U1_ANEAE</name>